<dbReference type="InterPro" id="IPR011989">
    <property type="entry name" value="ARM-like"/>
</dbReference>
<dbReference type="SUPFAM" id="SSF52540">
    <property type="entry name" value="P-loop containing nucleoside triphosphate hydrolases"/>
    <property type="match status" value="1"/>
</dbReference>
<sequence length="1147" mass="126102">MDSEIREAYLERLRRRCAHADLGALSPVTDADRHRLVPLQEIFVPPEVRAEPPPIELPRELVRRLVERGEADAGELPPGVDADTLDRIRRAHREQPAVPVTTVVAEEPGRGLVLLGDPGSGKSTVARWLTLTLASSASPGGTLPVLVELRAYAGNRWQSGTLLDLIERLGESGGHGLPRAVLEDHLRSGGPALVIFDGLDEIFDPRLRDEVADEIAGFAARFPSARVVVTSRVIGYRRTTFDREHFRTFLLQDLDRPRIEQFLTSWYRLAAPPAEADPLRDRLLAAIDGTPAVAELAGNPLLLTITAVLGRNRDLPRDRRDVYDHAIGVLVAQWDPSRHLHDDRHTREHLDLGARDRLALLRRIARRMQDAPAGLAGNHLLDTDLIGETAGYLRDEHGLSPGRAKAVATAITDEFRTRNFILSHYGAGVYGFVHRAFLEYLAAADILDRGTAEQVYEQHRHDPTCEETLVLLAGMVDAPRAGRIVDRLLTADPHWFRGRPRSGRAAEPRGILLALRCLGEIRDPAALPRQRAAAAGTVITLLEHIAESRAWRTDPLVVAVLRTAGPLLARIGRHDSRIRDRVRDWYLMRGRFLRILREGEDFVDVEVPPVAQVVAPLLHDDPEFLAIVTGSVLFGPHPAVREDAIRGLLRARPGDPATAELARTLAERDPDGNVRAGMVRLFADATGPGGDALTWVRDRLADDDDRLRQGAVLAFGFEWRHHPEALRTVCWFAVTDHCRPVRSSAVTALIESWPGDPEAGALLRGVARCEPDRLVRSSAVRGLSRHWRADPETSSLLEALIADPRTPHFLRVAARDVVVDEDPRERPPARRRVDPVVVPGDGGMTVEALWKEATSSGDPVDRMAAVRALATGWPDDPDLPGRLCELVGTSAAAASQASATRAPALLERRFSEAGLWTLATTWPDRVDVRDLLTRIARGQILPDLRGVAMMLLAAVGRRDRAVLALLVELGRGRDPAVRARAAVLLATDGPDDGNAGRRLDGMAVHDAEESVRAAAVQALVITRRLDPATRGVLVRLAVGDDDRVIRQTALEHLAAGWHDDPGTLSLVRRLTAEGATGNDRAAAVRVLAGGWRDDPATGELLRRFVDEDEKRDPDRWRAAVGALAERWPYHQGVKDLADRIAEEDGMW</sequence>
<evidence type="ECO:0000313" key="2">
    <source>
        <dbReference type="EMBL" id="MFC4069076.1"/>
    </source>
</evidence>
<reference evidence="3" key="1">
    <citation type="journal article" date="2019" name="Int. J. Syst. Evol. Microbiol.">
        <title>The Global Catalogue of Microorganisms (GCM) 10K type strain sequencing project: providing services to taxonomists for standard genome sequencing and annotation.</title>
        <authorList>
            <consortium name="The Broad Institute Genomics Platform"/>
            <consortium name="The Broad Institute Genome Sequencing Center for Infectious Disease"/>
            <person name="Wu L."/>
            <person name="Ma J."/>
        </authorList>
    </citation>
    <scope>NUCLEOTIDE SEQUENCE [LARGE SCALE GENOMIC DNA]</scope>
    <source>
        <strain evidence="3">TBRC 5832</strain>
    </source>
</reference>
<evidence type="ECO:0000313" key="3">
    <source>
        <dbReference type="Proteomes" id="UP001595867"/>
    </source>
</evidence>
<dbReference type="SUPFAM" id="SSF48371">
    <property type="entry name" value="ARM repeat"/>
    <property type="match status" value="2"/>
</dbReference>
<dbReference type="EMBL" id="JBHSBL010000020">
    <property type="protein sequence ID" value="MFC4069076.1"/>
    <property type="molecule type" value="Genomic_DNA"/>
</dbReference>
<dbReference type="Pfam" id="PF05729">
    <property type="entry name" value="NACHT"/>
    <property type="match status" value="1"/>
</dbReference>
<dbReference type="PROSITE" id="PS50837">
    <property type="entry name" value="NACHT"/>
    <property type="match status" value="1"/>
</dbReference>
<keyword evidence="3" id="KW-1185">Reference proteome</keyword>
<dbReference type="InterPro" id="IPR007111">
    <property type="entry name" value="NACHT_NTPase"/>
</dbReference>
<name>A0ABV8IZB7_9ACTN</name>
<dbReference type="PANTHER" id="PTHR46844:SF1">
    <property type="entry name" value="SLR5058 PROTEIN"/>
    <property type="match status" value="1"/>
</dbReference>
<dbReference type="InterPro" id="IPR027417">
    <property type="entry name" value="P-loop_NTPase"/>
</dbReference>
<comment type="caution">
    <text evidence="2">The sequence shown here is derived from an EMBL/GenBank/DDBJ whole genome shotgun (WGS) entry which is preliminary data.</text>
</comment>
<dbReference type="PANTHER" id="PTHR46844">
    <property type="entry name" value="SLR5058 PROTEIN"/>
    <property type="match status" value="1"/>
</dbReference>
<dbReference type="InterPro" id="IPR016024">
    <property type="entry name" value="ARM-type_fold"/>
</dbReference>
<dbReference type="Pfam" id="PF13646">
    <property type="entry name" value="HEAT_2"/>
    <property type="match status" value="1"/>
</dbReference>
<dbReference type="Gene3D" id="3.40.50.300">
    <property type="entry name" value="P-loop containing nucleotide triphosphate hydrolases"/>
    <property type="match status" value="1"/>
</dbReference>
<dbReference type="Gene3D" id="1.25.10.10">
    <property type="entry name" value="Leucine-rich Repeat Variant"/>
    <property type="match status" value="2"/>
</dbReference>
<dbReference type="RefSeq" id="WP_378069972.1">
    <property type="nucleotide sequence ID" value="NZ_JBHSBL010000020.1"/>
</dbReference>
<proteinExistence type="predicted"/>
<gene>
    <name evidence="2" type="ORF">ACFO0C_29440</name>
</gene>
<dbReference type="Proteomes" id="UP001595867">
    <property type="component" value="Unassembled WGS sequence"/>
</dbReference>
<evidence type="ECO:0000259" key="1">
    <source>
        <dbReference type="PROSITE" id="PS50837"/>
    </source>
</evidence>
<organism evidence="2 3">
    <name type="scientific">Actinoplanes subglobosus</name>
    <dbReference type="NCBI Taxonomy" id="1547892"/>
    <lineage>
        <taxon>Bacteria</taxon>
        <taxon>Bacillati</taxon>
        <taxon>Actinomycetota</taxon>
        <taxon>Actinomycetes</taxon>
        <taxon>Micromonosporales</taxon>
        <taxon>Micromonosporaceae</taxon>
        <taxon>Actinoplanes</taxon>
    </lineage>
</organism>
<feature type="domain" description="NACHT" evidence="1">
    <location>
        <begin position="110"/>
        <end position="232"/>
    </location>
</feature>
<accession>A0ABV8IZB7</accession>
<protein>
    <submittedName>
        <fullName evidence="2">HEAT repeat domain-containing protein</fullName>
    </submittedName>
</protein>